<dbReference type="EMBL" id="VJMH01001108">
    <property type="protein sequence ID" value="KAF0713169.1"/>
    <property type="molecule type" value="Genomic_DNA"/>
</dbReference>
<organism evidence="16 17">
    <name type="scientific">Aphanomyces stellatus</name>
    <dbReference type="NCBI Taxonomy" id="120398"/>
    <lineage>
        <taxon>Eukaryota</taxon>
        <taxon>Sar</taxon>
        <taxon>Stramenopiles</taxon>
        <taxon>Oomycota</taxon>
        <taxon>Saprolegniomycetes</taxon>
        <taxon>Saprolegniales</taxon>
        <taxon>Verrucalvaceae</taxon>
        <taxon>Aphanomyces</taxon>
    </lineage>
</organism>
<name>A0A485KFJ3_9STRA</name>
<dbReference type="PRINTS" id="PR00786">
    <property type="entry name" value="NEPRILYSIN"/>
</dbReference>
<evidence type="ECO:0000256" key="2">
    <source>
        <dbReference type="ARBA" id="ARBA00007357"/>
    </source>
</evidence>
<dbReference type="InterPro" id="IPR024079">
    <property type="entry name" value="MetalloPept_cat_dom_sf"/>
</dbReference>
<dbReference type="InterPro" id="IPR000718">
    <property type="entry name" value="Peptidase_M13"/>
</dbReference>
<keyword evidence="17" id="KW-1185">Reference proteome</keyword>
<evidence type="ECO:0000256" key="4">
    <source>
        <dbReference type="ARBA" id="ARBA00022723"/>
    </source>
</evidence>
<proteinExistence type="inferred from homology"/>
<feature type="chain" id="PRO_5036116028" evidence="8">
    <location>
        <begin position="20"/>
        <end position="682"/>
    </location>
</feature>
<dbReference type="InterPro" id="IPR018497">
    <property type="entry name" value="Peptidase_M13_C"/>
</dbReference>
<comment type="cofactor">
    <cofactor evidence="1">
        <name>Zn(2+)</name>
        <dbReference type="ChEBI" id="CHEBI:29105"/>
    </cofactor>
</comment>
<evidence type="ECO:0000313" key="17">
    <source>
        <dbReference type="Proteomes" id="UP000332933"/>
    </source>
</evidence>
<evidence type="ECO:0000259" key="9">
    <source>
        <dbReference type="Pfam" id="PF01431"/>
    </source>
</evidence>
<dbReference type="EMBL" id="CAADRA010002393">
    <property type="protein sequence ID" value="VFT83159.1"/>
    <property type="molecule type" value="Genomic_DNA"/>
</dbReference>
<dbReference type="SUPFAM" id="SSF55486">
    <property type="entry name" value="Metalloproteases ('zincins'), catalytic domain"/>
    <property type="match status" value="1"/>
</dbReference>
<dbReference type="PANTHER" id="PTHR11733:SF167">
    <property type="entry name" value="FI17812P1-RELATED"/>
    <property type="match status" value="1"/>
</dbReference>
<evidence type="ECO:0000256" key="1">
    <source>
        <dbReference type="ARBA" id="ARBA00001947"/>
    </source>
</evidence>
<feature type="domain" description="Peptidase M13 N-terminal" evidence="10">
    <location>
        <begin position="40"/>
        <end position="416"/>
    </location>
</feature>
<reference evidence="11" key="2">
    <citation type="submission" date="2019-06" db="EMBL/GenBank/DDBJ databases">
        <title>Genomics analysis of Aphanomyces spp. identifies a new class of oomycete effector associated with host adaptation.</title>
        <authorList>
            <person name="Gaulin E."/>
        </authorList>
    </citation>
    <scope>NUCLEOTIDE SEQUENCE</scope>
    <source>
        <strain evidence="11">CBS 578.67</strain>
    </source>
</reference>
<evidence type="ECO:0000313" key="11">
    <source>
        <dbReference type="EMBL" id="KAF0708944.1"/>
    </source>
</evidence>
<comment type="similarity">
    <text evidence="2">Belongs to the peptidase M13 family.</text>
</comment>
<dbReference type="InterPro" id="IPR008753">
    <property type="entry name" value="Peptidase_M13_N"/>
</dbReference>
<dbReference type="Pfam" id="PF01431">
    <property type="entry name" value="Peptidase_M13"/>
    <property type="match status" value="1"/>
</dbReference>
<keyword evidence="8" id="KW-0732">Signal</keyword>
<gene>
    <name evidence="16" type="primary">Aste57867_6152</name>
    <name evidence="14" type="synonym">Aste57867_4479</name>
    <name evidence="15" type="synonym">Aste57867_6151</name>
    <name evidence="13" type="ORF">As57867_004467</name>
    <name evidence="11" type="ORF">As57867_006137</name>
    <name evidence="12" type="ORF">As57867_006138</name>
    <name evidence="14" type="ORF">ASTE57867_4479</name>
    <name evidence="15" type="ORF">ASTE57867_6151</name>
    <name evidence="16" type="ORF">ASTE57867_6152</name>
</gene>
<keyword evidence="5" id="KW-0378">Hydrolase</keyword>
<evidence type="ECO:0000256" key="5">
    <source>
        <dbReference type="ARBA" id="ARBA00022801"/>
    </source>
</evidence>
<dbReference type="GO" id="GO:0005886">
    <property type="term" value="C:plasma membrane"/>
    <property type="evidence" value="ECO:0007669"/>
    <property type="project" value="TreeGrafter"/>
</dbReference>
<feature type="domain" description="Peptidase M13 C-terminal" evidence="9">
    <location>
        <begin position="470"/>
        <end position="680"/>
    </location>
</feature>
<dbReference type="PANTHER" id="PTHR11733">
    <property type="entry name" value="ZINC METALLOPROTEASE FAMILY M13 NEPRILYSIN-RELATED"/>
    <property type="match status" value="1"/>
</dbReference>
<dbReference type="CDD" id="cd08662">
    <property type="entry name" value="M13"/>
    <property type="match status" value="1"/>
</dbReference>
<evidence type="ECO:0000313" key="16">
    <source>
        <dbReference type="EMBL" id="VFT83159.1"/>
    </source>
</evidence>
<evidence type="ECO:0000313" key="15">
    <source>
        <dbReference type="EMBL" id="VFT83158.1"/>
    </source>
</evidence>
<dbReference type="EMBL" id="VJMH01002391">
    <property type="protein sequence ID" value="KAF0708944.1"/>
    <property type="molecule type" value="Genomic_DNA"/>
</dbReference>
<evidence type="ECO:0000256" key="7">
    <source>
        <dbReference type="ARBA" id="ARBA00023049"/>
    </source>
</evidence>
<evidence type="ECO:0000313" key="13">
    <source>
        <dbReference type="EMBL" id="KAF0713169.1"/>
    </source>
</evidence>
<evidence type="ECO:0000313" key="12">
    <source>
        <dbReference type="EMBL" id="KAF0708945.1"/>
    </source>
</evidence>
<feature type="signal peptide" evidence="8">
    <location>
        <begin position="1"/>
        <end position="19"/>
    </location>
</feature>
<dbReference type="AlphaFoldDB" id="A0A485KFJ3"/>
<reference evidence="16 17" key="1">
    <citation type="submission" date="2019-03" db="EMBL/GenBank/DDBJ databases">
        <authorList>
            <person name="Gaulin E."/>
            <person name="Dumas B."/>
        </authorList>
    </citation>
    <scope>NUCLEOTIDE SEQUENCE [LARGE SCALE GENOMIC DNA]</scope>
    <source>
        <strain evidence="16">CBS 568.67</strain>
    </source>
</reference>
<sequence length="682" mass="75358">MVKVIASVSAALVATTASAAGTQTTFPSDVVARLNATVNPCDDFYQYACGGWYKNAVVPPTESNIDTTFTALRIQTRQVIKTILKTKKVPKLTEFYDSCMDTKTLDLLRMDPLNDDLKMIRDTKTALDVVKLSAQISKRGVPTFTKLEVGLDVHNPVTSVLKAMQGELTFPRVYHLDPFYWNQLDMPYKTYVTTLLKSTGKTDAQAAADHKVILEFEREMAGIQLSPVQLQQSLMNAYFPMTFAEAAKKYPLTMGALLNENGLDTGAGWSGPGNKVVLNDLHYFDNAEAFLAKQTRDTLATVLAFRVIQSAAPYLTTAIKTVHWTLHGQVFSGQTKEPTREDFCTDETAAHVGDILGQHYVETSGVFTNTSSSFTETILRQMEKTFGATLDSTPWLDAPTRANAKAKLAKYTHLIGSSKTPQLYPTVQFNAKALLHNRQQIKNMDNDGAINQVGKPFPKTHMATIPTDVNAFYNAHRNQIIVPAAILQYPFYRDGLDPAQNFAGIGMILAHEVVHGYDNFGRNFDGDGFWNPSGLWSTAPNTAFETKAQCIANQYSAFEVFSETTPGTKIGNVNGALTLGETIADNGGLKASFRAYKEYVKTNGGESKLTKDAGEKLFYVSFAQSWCSKNTDAYLKFVLTDPHPPTKFRVYGAVQNDAEFARVFQCPANSKMNPTKKCDLWE</sequence>
<dbReference type="Proteomes" id="UP000332933">
    <property type="component" value="Unassembled WGS sequence"/>
</dbReference>
<dbReference type="EMBL" id="CAADRA010001108">
    <property type="protein sequence ID" value="VFT81590.1"/>
    <property type="molecule type" value="Genomic_DNA"/>
</dbReference>
<keyword evidence="7" id="KW-0482">Metalloprotease</keyword>
<keyword evidence="4" id="KW-0479">Metal-binding</keyword>
<dbReference type="PROSITE" id="PS51885">
    <property type="entry name" value="NEPRILYSIN"/>
    <property type="match status" value="1"/>
</dbReference>
<keyword evidence="6" id="KW-0862">Zinc</keyword>
<dbReference type="GO" id="GO:0004222">
    <property type="term" value="F:metalloendopeptidase activity"/>
    <property type="evidence" value="ECO:0007669"/>
    <property type="project" value="InterPro"/>
</dbReference>
<protein>
    <submittedName>
        <fullName evidence="14">Aste57867_4479 protein</fullName>
    </submittedName>
    <submittedName>
        <fullName evidence="15">Aste57867_6151 protein</fullName>
    </submittedName>
    <submittedName>
        <fullName evidence="16">Aste57867_6152 protein</fullName>
    </submittedName>
</protein>
<dbReference type="EMBL" id="VJMH01002391">
    <property type="protein sequence ID" value="KAF0708945.1"/>
    <property type="molecule type" value="Genomic_DNA"/>
</dbReference>
<evidence type="ECO:0000256" key="3">
    <source>
        <dbReference type="ARBA" id="ARBA00022670"/>
    </source>
</evidence>
<evidence type="ECO:0000259" key="10">
    <source>
        <dbReference type="Pfam" id="PF05649"/>
    </source>
</evidence>
<evidence type="ECO:0000313" key="14">
    <source>
        <dbReference type="EMBL" id="VFT81590.1"/>
    </source>
</evidence>
<dbReference type="EMBL" id="CAADRA010002393">
    <property type="protein sequence ID" value="VFT83158.1"/>
    <property type="molecule type" value="Genomic_DNA"/>
</dbReference>
<evidence type="ECO:0000256" key="6">
    <source>
        <dbReference type="ARBA" id="ARBA00022833"/>
    </source>
</evidence>
<dbReference type="Pfam" id="PF05649">
    <property type="entry name" value="Peptidase_M13_N"/>
    <property type="match status" value="1"/>
</dbReference>
<dbReference type="OrthoDB" id="79219at2759"/>
<accession>A0A485KFJ3</accession>
<dbReference type="GO" id="GO:0046872">
    <property type="term" value="F:metal ion binding"/>
    <property type="evidence" value="ECO:0007669"/>
    <property type="project" value="UniProtKB-KW"/>
</dbReference>
<dbReference type="GO" id="GO:0016485">
    <property type="term" value="P:protein processing"/>
    <property type="evidence" value="ECO:0007669"/>
    <property type="project" value="TreeGrafter"/>
</dbReference>
<dbReference type="Gene3D" id="3.40.390.10">
    <property type="entry name" value="Collagenase (Catalytic Domain)"/>
    <property type="match status" value="1"/>
</dbReference>
<keyword evidence="3" id="KW-0645">Protease</keyword>
<evidence type="ECO:0000256" key="8">
    <source>
        <dbReference type="SAM" id="SignalP"/>
    </source>
</evidence>
<dbReference type="Gene3D" id="1.10.1380.10">
    <property type="entry name" value="Neutral endopeptidase , domain2"/>
    <property type="match status" value="1"/>
</dbReference>
<dbReference type="InterPro" id="IPR042089">
    <property type="entry name" value="Peptidase_M13_dom_2"/>
</dbReference>